<evidence type="ECO:0000259" key="1">
    <source>
        <dbReference type="PROSITE" id="PS50076"/>
    </source>
</evidence>
<organism evidence="2 3">
    <name type="scientific">Dimargaris cristalligena</name>
    <dbReference type="NCBI Taxonomy" id="215637"/>
    <lineage>
        <taxon>Eukaryota</taxon>
        <taxon>Fungi</taxon>
        <taxon>Fungi incertae sedis</taxon>
        <taxon>Zoopagomycota</taxon>
        <taxon>Kickxellomycotina</taxon>
        <taxon>Dimargaritomycetes</taxon>
        <taxon>Dimargaritales</taxon>
        <taxon>Dimargaritaceae</taxon>
        <taxon>Dimargaris</taxon>
    </lineage>
</organism>
<accession>A0A4P9ZWB6</accession>
<keyword evidence="3" id="KW-1185">Reference proteome</keyword>
<dbReference type="PANTHER" id="PTHR44873:SF1">
    <property type="entry name" value="DNAJ HOMOLOG SUBFAMILY C MEMBER 30, MITOCHONDRIAL"/>
    <property type="match status" value="1"/>
</dbReference>
<dbReference type="Proteomes" id="UP000268162">
    <property type="component" value="Unassembled WGS sequence"/>
</dbReference>
<dbReference type="SUPFAM" id="SSF46565">
    <property type="entry name" value="Chaperone J-domain"/>
    <property type="match status" value="1"/>
</dbReference>
<dbReference type="EMBL" id="ML002564">
    <property type="protein sequence ID" value="RKP36970.1"/>
    <property type="molecule type" value="Genomic_DNA"/>
</dbReference>
<dbReference type="AlphaFoldDB" id="A0A4P9ZWB6"/>
<evidence type="ECO:0000313" key="3">
    <source>
        <dbReference type="Proteomes" id="UP000268162"/>
    </source>
</evidence>
<gene>
    <name evidence="2" type="ORF">BJ085DRAFT_12516</name>
</gene>
<dbReference type="PROSITE" id="PS50076">
    <property type="entry name" value="DNAJ_2"/>
    <property type="match status" value="1"/>
</dbReference>
<dbReference type="Pfam" id="PF00226">
    <property type="entry name" value="DnaJ"/>
    <property type="match status" value="1"/>
</dbReference>
<protein>
    <submittedName>
        <fullName evidence="2">DnaJ domain-containing protein</fullName>
    </submittedName>
</protein>
<dbReference type="Gene3D" id="1.10.287.110">
    <property type="entry name" value="DnaJ domain"/>
    <property type="match status" value="1"/>
</dbReference>
<reference evidence="3" key="1">
    <citation type="journal article" date="2018" name="Nat. Microbiol.">
        <title>Leveraging single-cell genomics to expand the fungal tree of life.</title>
        <authorList>
            <person name="Ahrendt S.R."/>
            <person name="Quandt C.A."/>
            <person name="Ciobanu D."/>
            <person name="Clum A."/>
            <person name="Salamov A."/>
            <person name="Andreopoulos B."/>
            <person name="Cheng J.F."/>
            <person name="Woyke T."/>
            <person name="Pelin A."/>
            <person name="Henrissat B."/>
            <person name="Reynolds N.K."/>
            <person name="Benny G.L."/>
            <person name="Smith M.E."/>
            <person name="James T.Y."/>
            <person name="Grigoriev I.V."/>
        </authorList>
    </citation>
    <scope>NUCLEOTIDE SEQUENCE [LARGE SCALE GENOMIC DNA]</scope>
    <source>
        <strain evidence="3">RSA 468</strain>
    </source>
</reference>
<name>A0A4P9ZWB6_9FUNG</name>
<evidence type="ECO:0000313" key="2">
    <source>
        <dbReference type="EMBL" id="RKP36970.1"/>
    </source>
</evidence>
<dbReference type="STRING" id="215637.A0A4P9ZWB6"/>
<dbReference type="InterPro" id="IPR053025">
    <property type="entry name" value="Mito_ATP_Synthase-Asso"/>
</dbReference>
<sequence>SYYDHLQITPQASKQDIKKAFYKLSMKYHPDRNHGDSSAHSQFIQINEAYDTLGGELKRREYDRKL</sequence>
<feature type="domain" description="J" evidence="1">
    <location>
        <begin position="1"/>
        <end position="66"/>
    </location>
</feature>
<dbReference type="PANTHER" id="PTHR44873">
    <property type="entry name" value="DNAJ HOMOLOG SUBFAMILY C MEMBER 30, MITOCHONDRIAL"/>
    <property type="match status" value="1"/>
</dbReference>
<dbReference type="SMART" id="SM00271">
    <property type="entry name" value="DnaJ"/>
    <property type="match status" value="1"/>
</dbReference>
<feature type="non-terminal residue" evidence="2">
    <location>
        <position position="1"/>
    </location>
</feature>
<dbReference type="InterPro" id="IPR001623">
    <property type="entry name" value="DnaJ_domain"/>
</dbReference>
<feature type="non-terminal residue" evidence="2">
    <location>
        <position position="66"/>
    </location>
</feature>
<dbReference type="CDD" id="cd06257">
    <property type="entry name" value="DnaJ"/>
    <property type="match status" value="1"/>
</dbReference>
<dbReference type="InterPro" id="IPR036869">
    <property type="entry name" value="J_dom_sf"/>
</dbReference>
<dbReference type="PRINTS" id="PR00625">
    <property type="entry name" value="JDOMAIN"/>
</dbReference>
<proteinExistence type="predicted"/>